<evidence type="ECO:0000259" key="2">
    <source>
        <dbReference type="Pfam" id="PF02627"/>
    </source>
</evidence>
<dbReference type="STRING" id="1177755.A7A08_01885"/>
<dbReference type="PATRIC" id="fig|1177755.3.peg.1889"/>
<proteinExistence type="predicted"/>
<gene>
    <name evidence="3" type="ORF">A7A08_01885</name>
</gene>
<name>A0A1E2RYL5_9HYPH</name>
<dbReference type="Gene3D" id="1.20.1290.10">
    <property type="entry name" value="AhpD-like"/>
    <property type="match status" value="1"/>
</dbReference>
<dbReference type="SUPFAM" id="SSF69118">
    <property type="entry name" value="AhpD-like"/>
    <property type="match status" value="1"/>
</dbReference>
<evidence type="ECO:0000256" key="1">
    <source>
        <dbReference type="SAM" id="MobiDB-lite"/>
    </source>
</evidence>
<comment type="caution">
    <text evidence="3">The sequence shown here is derived from an EMBL/GenBank/DDBJ whole genome shotgun (WGS) entry which is preliminary data.</text>
</comment>
<feature type="compositionally biased region" description="Basic and acidic residues" evidence="1">
    <location>
        <begin position="187"/>
        <end position="199"/>
    </location>
</feature>
<organism evidence="3 4">
    <name type="scientific">Methyloligella halotolerans</name>
    <dbReference type="NCBI Taxonomy" id="1177755"/>
    <lineage>
        <taxon>Bacteria</taxon>
        <taxon>Pseudomonadati</taxon>
        <taxon>Pseudomonadota</taxon>
        <taxon>Alphaproteobacteria</taxon>
        <taxon>Hyphomicrobiales</taxon>
        <taxon>Hyphomicrobiaceae</taxon>
        <taxon>Methyloligella</taxon>
    </lineage>
</organism>
<accession>A0A1E2RYL5</accession>
<evidence type="ECO:0000313" key="3">
    <source>
        <dbReference type="EMBL" id="ODA67139.1"/>
    </source>
</evidence>
<dbReference type="InterPro" id="IPR029032">
    <property type="entry name" value="AhpD-like"/>
</dbReference>
<dbReference type="GO" id="GO:0051920">
    <property type="term" value="F:peroxiredoxin activity"/>
    <property type="evidence" value="ECO:0007669"/>
    <property type="project" value="InterPro"/>
</dbReference>
<evidence type="ECO:0000313" key="4">
    <source>
        <dbReference type="Proteomes" id="UP000095087"/>
    </source>
</evidence>
<feature type="region of interest" description="Disordered" evidence="1">
    <location>
        <begin position="180"/>
        <end position="199"/>
    </location>
</feature>
<reference evidence="3 4" key="1">
    <citation type="submission" date="2016-07" db="EMBL/GenBank/DDBJ databases">
        <title>Draft genome sequence of Methyloligella halotolerans C2T (VKM B-2706T=CCUG 61687T=DSM 25045T), a halotolerant polyhydroxybutyrate accumulating methylotroph.</title>
        <authorList>
            <person name="Vasilenko O.V."/>
            <person name="Doronina N.V."/>
            <person name="Poroshina M.N."/>
            <person name="Tarlachkov S.V."/>
            <person name="Trotsenko Y.A."/>
        </authorList>
    </citation>
    <scope>NUCLEOTIDE SEQUENCE [LARGE SCALE GENOMIC DNA]</scope>
    <source>
        <strain evidence="3 4">VKM B-2706</strain>
    </source>
</reference>
<dbReference type="Pfam" id="PF02627">
    <property type="entry name" value="CMD"/>
    <property type="match status" value="1"/>
</dbReference>
<dbReference type="PANTHER" id="PTHR34846:SF10">
    <property type="entry name" value="CYTOPLASMIC PROTEIN"/>
    <property type="match status" value="1"/>
</dbReference>
<dbReference type="AlphaFoldDB" id="A0A1E2RYL5"/>
<dbReference type="OrthoDB" id="9801997at2"/>
<dbReference type="NCBIfam" id="TIGR00778">
    <property type="entry name" value="ahpD_dom"/>
    <property type="match status" value="1"/>
</dbReference>
<sequence length="199" mass="22406">MRIAPKPLKSYPWYLKPFFWNQRRKYGDVLDPALAWGRAPRLFMGVAVLYGMIDRKGSPIDPPLRSLVTVRVSQLNHCAFCVDLNSSTLMKRGVEMEKVEALPRWRESDLFDDRERAALDYAEAVTLSDRETTDAQFAALRQHFDEDAIVELTGLIAFQNLSSKFNAALDIPPQGFCALPEAGSDLAEGKEEKEKGEPG</sequence>
<dbReference type="RefSeq" id="WP_069095157.1">
    <property type="nucleotide sequence ID" value="NZ_MASI01000004.1"/>
</dbReference>
<dbReference type="InterPro" id="IPR004675">
    <property type="entry name" value="AhpD_core"/>
</dbReference>
<dbReference type="PANTHER" id="PTHR34846">
    <property type="entry name" value="4-CARBOXYMUCONOLACTONE DECARBOXYLASE FAMILY PROTEIN (AFU_ORTHOLOGUE AFUA_6G11590)"/>
    <property type="match status" value="1"/>
</dbReference>
<keyword evidence="4" id="KW-1185">Reference proteome</keyword>
<dbReference type="EMBL" id="MASI01000004">
    <property type="protein sequence ID" value="ODA67139.1"/>
    <property type="molecule type" value="Genomic_DNA"/>
</dbReference>
<dbReference type="InterPro" id="IPR003779">
    <property type="entry name" value="CMD-like"/>
</dbReference>
<protein>
    <submittedName>
        <fullName evidence="3">Carboxymuconolactone decarboxylase family protein</fullName>
    </submittedName>
</protein>
<dbReference type="Proteomes" id="UP000095087">
    <property type="component" value="Unassembled WGS sequence"/>
</dbReference>
<feature type="domain" description="Carboxymuconolactone decarboxylase-like" evidence="2">
    <location>
        <begin position="51"/>
        <end position="124"/>
    </location>
</feature>